<evidence type="ECO:0000256" key="1">
    <source>
        <dbReference type="SAM" id="MobiDB-lite"/>
    </source>
</evidence>
<gene>
    <name evidence="2" type="ORF">CR513_46835</name>
</gene>
<feature type="region of interest" description="Disordered" evidence="1">
    <location>
        <begin position="37"/>
        <end position="70"/>
    </location>
</feature>
<proteinExistence type="predicted"/>
<organism evidence="2 3">
    <name type="scientific">Mucuna pruriens</name>
    <name type="common">Velvet bean</name>
    <name type="synonym">Dolichos pruriens</name>
    <dbReference type="NCBI Taxonomy" id="157652"/>
    <lineage>
        <taxon>Eukaryota</taxon>
        <taxon>Viridiplantae</taxon>
        <taxon>Streptophyta</taxon>
        <taxon>Embryophyta</taxon>
        <taxon>Tracheophyta</taxon>
        <taxon>Spermatophyta</taxon>
        <taxon>Magnoliopsida</taxon>
        <taxon>eudicotyledons</taxon>
        <taxon>Gunneridae</taxon>
        <taxon>Pentapetalae</taxon>
        <taxon>rosids</taxon>
        <taxon>fabids</taxon>
        <taxon>Fabales</taxon>
        <taxon>Fabaceae</taxon>
        <taxon>Papilionoideae</taxon>
        <taxon>50 kb inversion clade</taxon>
        <taxon>NPAAA clade</taxon>
        <taxon>indigoferoid/millettioid clade</taxon>
        <taxon>Phaseoleae</taxon>
        <taxon>Mucuna</taxon>
    </lineage>
</organism>
<feature type="non-terminal residue" evidence="2">
    <location>
        <position position="1"/>
    </location>
</feature>
<evidence type="ECO:0000313" key="3">
    <source>
        <dbReference type="Proteomes" id="UP000257109"/>
    </source>
</evidence>
<evidence type="ECO:0000313" key="2">
    <source>
        <dbReference type="EMBL" id="RDX73544.1"/>
    </source>
</evidence>
<dbReference type="Proteomes" id="UP000257109">
    <property type="component" value="Unassembled WGS sequence"/>
</dbReference>
<dbReference type="EMBL" id="QJKJ01010486">
    <property type="protein sequence ID" value="RDX73544.1"/>
    <property type="molecule type" value="Genomic_DNA"/>
</dbReference>
<reference evidence="2" key="1">
    <citation type="submission" date="2018-05" db="EMBL/GenBank/DDBJ databases">
        <title>Draft genome of Mucuna pruriens seed.</title>
        <authorList>
            <person name="Nnadi N.E."/>
            <person name="Vos R."/>
            <person name="Hasami M.H."/>
            <person name="Devisetty U.K."/>
            <person name="Aguiy J.C."/>
        </authorList>
    </citation>
    <scope>NUCLEOTIDE SEQUENCE [LARGE SCALE GENOMIC DNA]</scope>
    <source>
        <strain evidence="2">JCA_2017</strain>
    </source>
</reference>
<sequence length="70" mass="7935">MSPYQIVFGKTCHLPSTKPARLSNSAIWLMTKLESKGNSNCKSERNSAWKHMRIPGSISRKPRNSMTNRS</sequence>
<dbReference type="AlphaFoldDB" id="A0A371F5I0"/>
<comment type="caution">
    <text evidence="2">The sequence shown here is derived from an EMBL/GenBank/DDBJ whole genome shotgun (WGS) entry which is preliminary data.</text>
</comment>
<keyword evidence="3" id="KW-1185">Reference proteome</keyword>
<protein>
    <submittedName>
        <fullName evidence="2">Uncharacterized protein</fullName>
    </submittedName>
</protein>
<name>A0A371F5I0_MUCPR</name>
<accession>A0A371F5I0</accession>